<dbReference type="Proteomes" id="UP001234178">
    <property type="component" value="Unassembled WGS sequence"/>
</dbReference>
<evidence type="ECO:0000313" key="3">
    <source>
        <dbReference type="EMBL" id="KAK4008857.1"/>
    </source>
</evidence>
<protein>
    <submittedName>
        <fullName evidence="3">Uncharacterized protein</fullName>
    </submittedName>
</protein>
<organism evidence="3 4">
    <name type="scientific">Daphnia magna</name>
    <dbReference type="NCBI Taxonomy" id="35525"/>
    <lineage>
        <taxon>Eukaryota</taxon>
        <taxon>Metazoa</taxon>
        <taxon>Ecdysozoa</taxon>
        <taxon>Arthropoda</taxon>
        <taxon>Crustacea</taxon>
        <taxon>Branchiopoda</taxon>
        <taxon>Diplostraca</taxon>
        <taxon>Cladocera</taxon>
        <taxon>Anomopoda</taxon>
        <taxon>Daphniidae</taxon>
        <taxon>Daphnia</taxon>
    </lineage>
</organism>
<evidence type="ECO:0000256" key="2">
    <source>
        <dbReference type="SAM" id="Phobius"/>
    </source>
</evidence>
<proteinExistence type="predicted"/>
<keyword evidence="2" id="KW-0472">Membrane</keyword>
<accession>A0ABQ9Z7H8</accession>
<comment type="caution">
    <text evidence="3">The sequence shown here is derived from an EMBL/GenBank/DDBJ whole genome shotgun (WGS) entry which is preliminary data.</text>
</comment>
<keyword evidence="2" id="KW-0812">Transmembrane</keyword>
<gene>
    <name evidence="3" type="ORF">OUZ56_013983</name>
</gene>
<dbReference type="EMBL" id="JAOYFB010000002">
    <property type="protein sequence ID" value="KAK4008857.1"/>
    <property type="molecule type" value="Genomic_DNA"/>
</dbReference>
<keyword evidence="4" id="KW-1185">Reference proteome</keyword>
<sequence>MRKKKNGVNAKNCEAAYESGGNSIGLKVLTGRNGRGPMRQKLRFGSTTEGVEEKKRTNFTLQRIFFFSYPPSMSSLFMFTLSVVKPSPKCNLKKQNKSASGQKYAVGTGQIGIVKHRRMTQNPRDFQKPSNKNYIPKRKKENSRLSL</sequence>
<evidence type="ECO:0000313" key="4">
    <source>
        <dbReference type="Proteomes" id="UP001234178"/>
    </source>
</evidence>
<feature type="compositionally biased region" description="Polar residues" evidence="1">
    <location>
        <begin position="121"/>
        <end position="133"/>
    </location>
</feature>
<name>A0ABQ9Z7H8_9CRUS</name>
<feature type="region of interest" description="Disordered" evidence="1">
    <location>
        <begin position="121"/>
        <end position="147"/>
    </location>
</feature>
<reference evidence="3 4" key="1">
    <citation type="journal article" date="2023" name="Nucleic Acids Res.">
        <title>The hologenome of Daphnia magna reveals possible DNA methylation and microbiome-mediated evolution of the host genome.</title>
        <authorList>
            <person name="Chaturvedi A."/>
            <person name="Li X."/>
            <person name="Dhandapani V."/>
            <person name="Marshall H."/>
            <person name="Kissane S."/>
            <person name="Cuenca-Cambronero M."/>
            <person name="Asole G."/>
            <person name="Calvet F."/>
            <person name="Ruiz-Romero M."/>
            <person name="Marangio P."/>
            <person name="Guigo R."/>
            <person name="Rago D."/>
            <person name="Mirbahai L."/>
            <person name="Eastwood N."/>
            <person name="Colbourne J.K."/>
            <person name="Zhou J."/>
            <person name="Mallon E."/>
            <person name="Orsini L."/>
        </authorList>
    </citation>
    <scope>NUCLEOTIDE SEQUENCE [LARGE SCALE GENOMIC DNA]</scope>
    <source>
        <strain evidence="3">LRV0_1</strain>
    </source>
</reference>
<keyword evidence="2" id="KW-1133">Transmembrane helix</keyword>
<feature type="transmembrane region" description="Helical" evidence="2">
    <location>
        <begin position="64"/>
        <end position="84"/>
    </location>
</feature>
<evidence type="ECO:0000256" key="1">
    <source>
        <dbReference type="SAM" id="MobiDB-lite"/>
    </source>
</evidence>